<dbReference type="PANTHER" id="PTHR16983:SF10">
    <property type="entry name" value="PROTEIN QUIVER"/>
    <property type="match status" value="1"/>
</dbReference>
<accession>E9G9A1</accession>
<feature type="chain" id="PRO_5003240991" description="UPAR/Ly6 domain-containing protein" evidence="2">
    <location>
        <begin position="25"/>
        <end position="383"/>
    </location>
</feature>
<dbReference type="KEGG" id="dpx:DAPPUDRAFT_315278"/>
<feature type="domain" description="UPAR/Ly6" evidence="3">
    <location>
        <begin position="78"/>
        <end position="123"/>
    </location>
</feature>
<sequence>MKTIAFNVLLTIGVLVMYSCHTDAKGIKIGGFKAPKPIKVSVPRPSIPKPSIPFIVPVPIILPVGGFGRNYYVNKNSRLQCYSCEGADNELCAISPATSSRKVTCAEKNMFCSVVRKEVQIDSTAGGYNVTKSVDKTNETDISIASTQNSSLTSSSTTDPLSFSTSTEFIISSSTENPMTTDASPLSIDSSSPASLTRVTREITTRVVIQRGCKSLDFIEGISLASISRKSGANESEYVYAQLCTTDLCNSGDGRLRCYECEGTGQKDDCMVNPSKVAKVLMCQPKESCYVERKTVRTHNSTSNSTETKIMVTRGCRAASSSDDQNVISRTNGTLGMSCRLTDFCNSFDANRLVQRSNSASGNYATFSSLVLTLVVSHLLLQK</sequence>
<dbReference type="Pfam" id="PF00021">
    <property type="entry name" value="UPAR_LY6"/>
    <property type="match status" value="2"/>
</dbReference>
<feature type="signal peptide" evidence="2">
    <location>
        <begin position="1"/>
        <end position="24"/>
    </location>
</feature>
<keyword evidence="1 2" id="KW-0732">Signal</keyword>
<dbReference type="InParanoid" id="E9G9A1"/>
<name>E9G9A1_DAPPU</name>
<evidence type="ECO:0000259" key="3">
    <source>
        <dbReference type="Pfam" id="PF00021"/>
    </source>
</evidence>
<dbReference type="PANTHER" id="PTHR16983">
    <property type="entry name" value="UPAR/LY6 DOMAIN-CONTAINING PROTEIN"/>
    <property type="match status" value="1"/>
</dbReference>
<dbReference type="PhylomeDB" id="E9G9A1"/>
<keyword evidence="5" id="KW-1185">Reference proteome</keyword>
<gene>
    <name evidence="4" type="ORF">DAPPUDRAFT_315278</name>
</gene>
<protein>
    <recommendedName>
        <fullName evidence="3">UPAR/Ly6 domain-containing protein</fullName>
    </recommendedName>
</protein>
<dbReference type="OrthoDB" id="6364297at2759"/>
<evidence type="ECO:0000256" key="1">
    <source>
        <dbReference type="ARBA" id="ARBA00022729"/>
    </source>
</evidence>
<organism evidence="4 5">
    <name type="scientific">Daphnia pulex</name>
    <name type="common">Water flea</name>
    <dbReference type="NCBI Taxonomy" id="6669"/>
    <lineage>
        <taxon>Eukaryota</taxon>
        <taxon>Metazoa</taxon>
        <taxon>Ecdysozoa</taxon>
        <taxon>Arthropoda</taxon>
        <taxon>Crustacea</taxon>
        <taxon>Branchiopoda</taxon>
        <taxon>Diplostraca</taxon>
        <taxon>Cladocera</taxon>
        <taxon>Anomopoda</taxon>
        <taxon>Daphniidae</taxon>
        <taxon>Daphnia</taxon>
    </lineage>
</organism>
<proteinExistence type="predicted"/>
<feature type="domain" description="UPAR/Ly6" evidence="3">
    <location>
        <begin position="255"/>
        <end position="347"/>
    </location>
</feature>
<dbReference type="InterPro" id="IPR051110">
    <property type="entry name" value="Ly-6/neurotoxin-like_GPI-ap"/>
</dbReference>
<evidence type="ECO:0000313" key="5">
    <source>
        <dbReference type="Proteomes" id="UP000000305"/>
    </source>
</evidence>
<evidence type="ECO:0000256" key="2">
    <source>
        <dbReference type="SAM" id="SignalP"/>
    </source>
</evidence>
<dbReference type="EMBL" id="GL732535">
    <property type="protein sequence ID" value="EFX84121.1"/>
    <property type="molecule type" value="Genomic_DNA"/>
</dbReference>
<evidence type="ECO:0000313" key="4">
    <source>
        <dbReference type="EMBL" id="EFX84121.1"/>
    </source>
</evidence>
<dbReference type="AlphaFoldDB" id="E9G9A1"/>
<reference evidence="4 5" key="1">
    <citation type="journal article" date="2011" name="Science">
        <title>The ecoresponsive genome of Daphnia pulex.</title>
        <authorList>
            <person name="Colbourne J.K."/>
            <person name="Pfrender M.E."/>
            <person name="Gilbert D."/>
            <person name="Thomas W.K."/>
            <person name="Tucker A."/>
            <person name="Oakley T.H."/>
            <person name="Tokishita S."/>
            <person name="Aerts A."/>
            <person name="Arnold G.J."/>
            <person name="Basu M.K."/>
            <person name="Bauer D.J."/>
            <person name="Caceres C.E."/>
            <person name="Carmel L."/>
            <person name="Casola C."/>
            <person name="Choi J.H."/>
            <person name="Detter J.C."/>
            <person name="Dong Q."/>
            <person name="Dusheyko S."/>
            <person name="Eads B.D."/>
            <person name="Frohlich T."/>
            <person name="Geiler-Samerotte K.A."/>
            <person name="Gerlach D."/>
            <person name="Hatcher P."/>
            <person name="Jogdeo S."/>
            <person name="Krijgsveld J."/>
            <person name="Kriventseva E.V."/>
            <person name="Kultz D."/>
            <person name="Laforsch C."/>
            <person name="Lindquist E."/>
            <person name="Lopez J."/>
            <person name="Manak J.R."/>
            <person name="Muller J."/>
            <person name="Pangilinan J."/>
            <person name="Patwardhan R.P."/>
            <person name="Pitluck S."/>
            <person name="Pritham E.J."/>
            <person name="Rechtsteiner A."/>
            <person name="Rho M."/>
            <person name="Rogozin I.B."/>
            <person name="Sakarya O."/>
            <person name="Salamov A."/>
            <person name="Schaack S."/>
            <person name="Shapiro H."/>
            <person name="Shiga Y."/>
            <person name="Skalitzky C."/>
            <person name="Smith Z."/>
            <person name="Souvorov A."/>
            <person name="Sung W."/>
            <person name="Tang Z."/>
            <person name="Tsuchiya D."/>
            <person name="Tu H."/>
            <person name="Vos H."/>
            <person name="Wang M."/>
            <person name="Wolf Y.I."/>
            <person name="Yamagata H."/>
            <person name="Yamada T."/>
            <person name="Ye Y."/>
            <person name="Shaw J.R."/>
            <person name="Andrews J."/>
            <person name="Crease T.J."/>
            <person name="Tang H."/>
            <person name="Lucas S.M."/>
            <person name="Robertson H.M."/>
            <person name="Bork P."/>
            <person name="Koonin E.V."/>
            <person name="Zdobnov E.M."/>
            <person name="Grigoriev I.V."/>
            <person name="Lynch M."/>
            <person name="Boore J.L."/>
        </authorList>
    </citation>
    <scope>NUCLEOTIDE SEQUENCE [LARGE SCALE GENOMIC DNA]</scope>
</reference>
<dbReference type="InterPro" id="IPR016054">
    <property type="entry name" value="LY6_UPA_recep-like"/>
</dbReference>
<dbReference type="HOGENOM" id="CLU_781342_0_0_1"/>
<dbReference type="Proteomes" id="UP000000305">
    <property type="component" value="Unassembled WGS sequence"/>
</dbReference>
<dbReference type="PROSITE" id="PS51257">
    <property type="entry name" value="PROKAR_LIPOPROTEIN"/>
    <property type="match status" value="1"/>
</dbReference>